<dbReference type="RefSeq" id="WP_084066902.1">
    <property type="nucleotide sequence ID" value="NZ_FWXY01000002.1"/>
</dbReference>
<gene>
    <name evidence="2" type="ORF">SAMN02746065_102246</name>
</gene>
<evidence type="ECO:0000259" key="1">
    <source>
        <dbReference type="PROSITE" id="PS51112"/>
    </source>
</evidence>
<dbReference type="PROSITE" id="PS51112">
    <property type="entry name" value="AMMECR1"/>
    <property type="match status" value="1"/>
</dbReference>
<dbReference type="NCBIfam" id="TIGR04335">
    <property type="entry name" value="AmmeMemoSam_A"/>
    <property type="match status" value="1"/>
</dbReference>
<dbReference type="InterPro" id="IPR036071">
    <property type="entry name" value="AMMECR1_dom_sf"/>
</dbReference>
<dbReference type="PANTHER" id="PTHR13016:SF0">
    <property type="entry name" value="AMME SYNDROME CANDIDATE GENE 1 PROTEIN"/>
    <property type="match status" value="1"/>
</dbReference>
<dbReference type="PANTHER" id="PTHR13016">
    <property type="entry name" value="AMMECR1 HOMOLOG"/>
    <property type="match status" value="1"/>
</dbReference>
<keyword evidence="3" id="KW-1185">Reference proteome</keyword>
<dbReference type="InterPro" id="IPR002733">
    <property type="entry name" value="AMMECR1_domain"/>
</dbReference>
<proteinExistence type="predicted"/>
<evidence type="ECO:0000313" key="3">
    <source>
        <dbReference type="Proteomes" id="UP000192418"/>
    </source>
</evidence>
<dbReference type="OrthoDB" id="9782820at2"/>
<dbReference type="STRING" id="1121400.SAMN02746065_102246"/>
<name>A0A1W1ZEQ6_9BACT</name>
<dbReference type="InterPro" id="IPR027623">
    <property type="entry name" value="AmmeMemoSam_A"/>
</dbReference>
<dbReference type="NCBIfam" id="TIGR00296">
    <property type="entry name" value="TIGR00296 family protein"/>
    <property type="match status" value="1"/>
</dbReference>
<dbReference type="EMBL" id="FWXY01000002">
    <property type="protein sequence ID" value="SMC46929.1"/>
    <property type="molecule type" value="Genomic_DNA"/>
</dbReference>
<dbReference type="InterPro" id="IPR023473">
    <property type="entry name" value="AMMECR1"/>
</dbReference>
<evidence type="ECO:0000313" key="2">
    <source>
        <dbReference type="EMBL" id="SMC46929.1"/>
    </source>
</evidence>
<protein>
    <recommendedName>
        <fullName evidence="1">AMMECR1 domain-containing protein</fullName>
    </recommendedName>
</protein>
<dbReference type="Pfam" id="PF01871">
    <property type="entry name" value="AMMECR1"/>
    <property type="match status" value="1"/>
</dbReference>
<dbReference type="InterPro" id="IPR027485">
    <property type="entry name" value="AMMECR1_N"/>
</dbReference>
<sequence length="204" mass="22660">MHWKKSISDEFTEQLGTLLLAIARNAIAQKLGVADAMDEEPSAVSDVQARLLEKKMGVFVTLQHHGELRGCIGTLEPVLPLAKEVAENARHAAFHDPRFPALTQKEFLEITVEISILTPPRVMDYAGPEALKKKLKPGIHGVILEKHGAKATFLPQVWEQLPEPDLFLEHLCQKAGLSSRAWKDKDIVIETYTVHSFEDSGGHC</sequence>
<organism evidence="2 3">
    <name type="scientific">Desulfocicer vacuolatum DSM 3385</name>
    <dbReference type="NCBI Taxonomy" id="1121400"/>
    <lineage>
        <taxon>Bacteria</taxon>
        <taxon>Pseudomonadati</taxon>
        <taxon>Thermodesulfobacteriota</taxon>
        <taxon>Desulfobacteria</taxon>
        <taxon>Desulfobacterales</taxon>
        <taxon>Desulfobacteraceae</taxon>
        <taxon>Desulfocicer</taxon>
    </lineage>
</organism>
<reference evidence="2 3" key="1">
    <citation type="submission" date="2017-04" db="EMBL/GenBank/DDBJ databases">
        <authorList>
            <person name="Afonso C.L."/>
            <person name="Miller P.J."/>
            <person name="Scott M.A."/>
            <person name="Spackman E."/>
            <person name="Goraichik I."/>
            <person name="Dimitrov K.M."/>
            <person name="Suarez D.L."/>
            <person name="Swayne D.E."/>
        </authorList>
    </citation>
    <scope>NUCLEOTIDE SEQUENCE [LARGE SCALE GENOMIC DNA]</scope>
    <source>
        <strain evidence="2 3">DSM 3385</strain>
    </source>
</reference>
<dbReference type="SUPFAM" id="SSF143447">
    <property type="entry name" value="AMMECR1-like"/>
    <property type="match status" value="1"/>
</dbReference>
<feature type="domain" description="AMMECR1" evidence="1">
    <location>
        <begin position="14"/>
        <end position="204"/>
    </location>
</feature>
<dbReference type="Proteomes" id="UP000192418">
    <property type="component" value="Unassembled WGS sequence"/>
</dbReference>
<dbReference type="Gene3D" id="3.30.700.20">
    <property type="entry name" value="Hypothetical protein ph0010, domain 1"/>
    <property type="match status" value="1"/>
</dbReference>
<dbReference type="AlphaFoldDB" id="A0A1W1ZEQ6"/>
<accession>A0A1W1ZEQ6</accession>
<dbReference type="Gene3D" id="3.30.1490.150">
    <property type="entry name" value="Hypothetical protein ph0010, domain 2"/>
    <property type="match status" value="1"/>
</dbReference>